<comment type="caution">
    <text evidence="2">The sequence shown here is derived from an EMBL/GenBank/DDBJ whole genome shotgun (WGS) entry which is preliminary data.</text>
</comment>
<evidence type="ECO:0000313" key="3">
    <source>
        <dbReference type="Proteomes" id="UP000282460"/>
    </source>
</evidence>
<keyword evidence="3" id="KW-1185">Reference proteome</keyword>
<protein>
    <submittedName>
        <fullName evidence="2">Peptidase</fullName>
    </submittedName>
</protein>
<reference evidence="2 3" key="1">
    <citation type="submission" date="2018-10" db="EMBL/GenBank/DDBJ databases">
        <authorList>
            <person name="Li J."/>
        </authorList>
    </citation>
    <scope>NUCLEOTIDE SEQUENCE [LARGE SCALE GENOMIC DNA]</scope>
    <source>
        <strain evidence="2 3">ZD1-4</strain>
    </source>
</reference>
<evidence type="ECO:0000313" key="2">
    <source>
        <dbReference type="EMBL" id="RLQ86539.1"/>
    </source>
</evidence>
<keyword evidence="1" id="KW-1133">Transmembrane helix</keyword>
<keyword evidence="1" id="KW-0472">Membrane</keyword>
<accession>A0A3L7J7T7</accession>
<dbReference type="InterPro" id="IPR019051">
    <property type="entry name" value="Trp_biosyn_TM_oprn/chp"/>
</dbReference>
<organism evidence="2 3">
    <name type="scientific">Mycetocola zhadangensis</name>
    <dbReference type="NCBI Taxonomy" id="1164595"/>
    <lineage>
        <taxon>Bacteria</taxon>
        <taxon>Bacillati</taxon>
        <taxon>Actinomycetota</taxon>
        <taxon>Actinomycetes</taxon>
        <taxon>Micrococcales</taxon>
        <taxon>Microbacteriaceae</taxon>
        <taxon>Mycetocola</taxon>
    </lineage>
</organism>
<evidence type="ECO:0000256" key="1">
    <source>
        <dbReference type="SAM" id="Phobius"/>
    </source>
</evidence>
<sequence>MLGSLVLAGLTLIAWTQQWLTVTLTEPGVEPLPVDGTVAAPALAALALAALALAAALAIAGTAFRYILGALQVLLGGSIVLSAILVFTDPVGAAEPAVTDATGIAGAESVAAIVETAVLTACPVLTLVFGVLTALAGVGIVATARRWPRSSKKYSAVRVEPVATAEMPDAVDSWDELTRGDDPTN</sequence>
<dbReference type="OrthoDB" id="4794414at2"/>
<dbReference type="Proteomes" id="UP000282460">
    <property type="component" value="Unassembled WGS sequence"/>
</dbReference>
<proteinExistence type="predicted"/>
<feature type="transmembrane region" description="Helical" evidence="1">
    <location>
        <begin position="40"/>
        <end position="59"/>
    </location>
</feature>
<feature type="transmembrane region" description="Helical" evidence="1">
    <location>
        <begin position="124"/>
        <end position="144"/>
    </location>
</feature>
<feature type="transmembrane region" description="Helical" evidence="1">
    <location>
        <begin position="66"/>
        <end position="87"/>
    </location>
</feature>
<dbReference type="AlphaFoldDB" id="A0A3L7J7T7"/>
<gene>
    <name evidence="2" type="ORF">D9V28_04705</name>
</gene>
<name>A0A3L7J7T7_9MICO</name>
<keyword evidence="1" id="KW-0812">Transmembrane</keyword>
<dbReference type="Pfam" id="PF09534">
    <property type="entry name" value="Trp_oprn_chp"/>
    <property type="match status" value="1"/>
</dbReference>
<dbReference type="EMBL" id="RCWJ01000001">
    <property type="protein sequence ID" value="RLQ86539.1"/>
    <property type="molecule type" value="Genomic_DNA"/>
</dbReference>